<keyword evidence="1" id="KW-1133">Transmembrane helix</keyword>
<dbReference type="OrthoDB" id="3235960at2759"/>
<sequence length="160" mass="17743">SRVYPPSQPFEEAGPTSSVWRAYLDESLIYHTDMLEKQRGQTNILLVFAGLFSAIVTAFIIQSSANLRPDYQKLSALLLFDQINIQRALANGTSLDRITASGVDPTAPFSPKPLDSWINGLWFASLTISLTAAFFAIIVDEWYYHYLSPVAGDPQVGVRT</sequence>
<dbReference type="Pfam" id="PF20153">
    <property type="entry name" value="DUF6535"/>
    <property type="match status" value="1"/>
</dbReference>
<evidence type="ECO:0000313" key="3">
    <source>
        <dbReference type="EMBL" id="PBK79561.1"/>
    </source>
</evidence>
<feature type="domain" description="DUF6535" evidence="2">
    <location>
        <begin position="20"/>
        <end position="156"/>
    </location>
</feature>
<feature type="non-terminal residue" evidence="3">
    <location>
        <position position="1"/>
    </location>
</feature>
<dbReference type="InterPro" id="IPR045338">
    <property type="entry name" value="DUF6535"/>
</dbReference>
<keyword evidence="4" id="KW-1185">Reference proteome</keyword>
<organism evidence="3 4">
    <name type="scientific">Armillaria gallica</name>
    <name type="common">Bulbous honey fungus</name>
    <name type="synonym">Armillaria bulbosa</name>
    <dbReference type="NCBI Taxonomy" id="47427"/>
    <lineage>
        <taxon>Eukaryota</taxon>
        <taxon>Fungi</taxon>
        <taxon>Dikarya</taxon>
        <taxon>Basidiomycota</taxon>
        <taxon>Agaricomycotina</taxon>
        <taxon>Agaricomycetes</taxon>
        <taxon>Agaricomycetidae</taxon>
        <taxon>Agaricales</taxon>
        <taxon>Marasmiineae</taxon>
        <taxon>Physalacriaceae</taxon>
        <taxon>Armillaria</taxon>
    </lineage>
</organism>
<gene>
    <name evidence="3" type="ORF">ARMGADRAFT_950703</name>
</gene>
<accession>A0A2H3C903</accession>
<evidence type="ECO:0000256" key="1">
    <source>
        <dbReference type="SAM" id="Phobius"/>
    </source>
</evidence>
<dbReference type="EMBL" id="KZ293771">
    <property type="protein sequence ID" value="PBK79561.1"/>
    <property type="molecule type" value="Genomic_DNA"/>
</dbReference>
<proteinExistence type="predicted"/>
<keyword evidence="1" id="KW-0812">Transmembrane</keyword>
<reference evidence="4" key="1">
    <citation type="journal article" date="2017" name="Nat. Ecol. Evol.">
        <title>Genome expansion and lineage-specific genetic innovations in the forest pathogenic fungi Armillaria.</title>
        <authorList>
            <person name="Sipos G."/>
            <person name="Prasanna A.N."/>
            <person name="Walter M.C."/>
            <person name="O'Connor E."/>
            <person name="Balint B."/>
            <person name="Krizsan K."/>
            <person name="Kiss B."/>
            <person name="Hess J."/>
            <person name="Varga T."/>
            <person name="Slot J."/>
            <person name="Riley R."/>
            <person name="Boka B."/>
            <person name="Rigling D."/>
            <person name="Barry K."/>
            <person name="Lee J."/>
            <person name="Mihaltcheva S."/>
            <person name="LaButti K."/>
            <person name="Lipzen A."/>
            <person name="Waldron R."/>
            <person name="Moloney N.M."/>
            <person name="Sperisen C."/>
            <person name="Kredics L."/>
            <person name="Vagvoelgyi C."/>
            <person name="Patrignani A."/>
            <person name="Fitzpatrick D."/>
            <person name="Nagy I."/>
            <person name="Doyle S."/>
            <person name="Anderson J.B."/>
            <person name="Grigoriev I.V."/>
            <person name="Gueldener U."/>
            <person name="Muensterkoetter M."/>
            <person name="Nagy L.G."/>
        </authorList>
    </citation>
    <scope>NUCLEOTIDE SEQUENCE [LARGE SCALE GENOMIC DNA]</scope>
    <source>
        <strain evidence="4">Ar21-2</strain>
    </source>
</reference>
<evidence type="ECO:0000313" key="4">
    <source>
        <dbReference type="Proteomes" id="UP000217790"/>
    </source>
</evidence>
<dbReference type="InParanoid" id="A0A2H3C903"/>
<dbReference type="AlphaFoldDB" id="A0A2H3C903"/>
<keyword evidence="1" id="KW-0472">Membrane</keyword>
<feature type="transmembrane region" description="Helical" evidence="1">
    <location>
        <begin position="120"/>
        <end position="139"/>
    </location>
</feature>
<dbReference type="OMA" id="DKNMIDS"/>
<evidence type="ECO:0000259" key="2">
    <source>
        <dbReference type="Pfam" id="PF20153"/>
    </source>
</evidence>
<feature type="transmembrane region" description="Helical" evidence="1">
    <location>
        <begin position="44"/>
        <end position="65"/>
    </location>
</feature>
<dbReference type="Proteomes" id="UP000217790">
    <property type="component" value="Unassembled WGS sequence"/>
</dbReference>
<name>A0A2H3C903_ARMGA</name>
<protein>
    <recommendedName>
        <fullName evidence="2">DUF6535 domain-containing protein</fullName>
    </recommendedName>
</protein>